<comment type="caution">
    <text evidence="2">The sequence shown here is derived from an EMBL/GenBank/DDBJ whole genome shotgun (WGS) entry which is preliminary data.</text>
</comment>
<gene>
    <name evidence="2" type="ORF">C453_00195</name>
</gene>
<evidence type="ECO:0000313" key="3">
    <source>
        <dbReference type="Proteomes" id="UP000011612"/>
    </source>
</evidence>
<dbReference type="RefSeq" id="WP_008321946.1">
    <property type="nucleotide sequence ID" value="NZ_AOLK01000001.1"/>
</dbReference>
<dbReference type="EMBL" id="AOLK01000001">
    <property type="protein sequence ID" value="ELZ89590.1"/>
    <property type="molecule type" value="Genomic_DNA"/>
</dbReference>
<dbReference type="AlphaFoldDB" id="M0HYC5"/>
<keyword evidence="3" id="KW-1185">Reference proteome</keyword>
<organism evidence="2 3">
    <name type="scientific">Haloferax elongans ATCC BAA-1513</name>
    <dbReference type="NCBI Taxonomy" id="1230453"/>
    <lineage>
        <taxon>Archaea</taxon>
        <taxon>Methanobacteriati</taxon>
        <taxon>Methanobacteriota</taxon>
        <taxon>Stenosarchaea group</taxon>
        <taxon>Halobacteria</taxon>
        <taxon>Halobacteriales</taxon>
        <taxon>Haloferacaceae</taxon>
        <taxon>Haloferax</taxon>
    </lineage>
</organism>
<accession>M0HYC5</accession>
<dbReference type="Proteomes" id="UP000011612">
    <property type="component" value="Unassembled WGS sequence"/>
</dbReference>
<evidence type="ECO:0000256" key="1">
    <source>
        <dbReference type="SAM" id="MobiDB-lite"/>
    </source>
</evidence>
<dbReference type="OrthoDB" id="306854at2157"/>
<feature type="region of interest" description="Disordered" evidence="1">
    <location>
        <begin position="191"/>
        <end position="211"/>
    </location>
</feature>
<reference evidence="2 3" key="1">
    <citation type="journal article" date="2014" name="PLoS Genet.">
        <title>Phylogenetically driven sequencing of extremely halophilic archaea reveals strategies for static and dynamic osmo-response.</title>
        <authorList>
            <person name="Becker E.A."/>
            <person name="Seitzer P.M."/>
            <person name="Tritt A."/>
            <person name="Larsen D."/>
            <person name="Krusor M."/>
            <person name="Yao A.I."/>
            <person name="Wu D."/>
            <person name="Madern D."/>
            <person name="Eisen J.A."/>
            <person name="Darling A.E."/>
            <person name="Facciotti M.T."/>
        </authorList>
    </citation>
    <scope>NUCLEOTIDE SEQUENCE [LARGE SCALE GENOMIC DNA]</scope>
    <source>
        <strain evidence="2 3">ATCC BAA-1513</strain>
    </source>
</reference>
<proteinExistence type="predicted"/>
<evidence type="ECO:0000313" key="2">
    <source>
        <dbReference type="EMBL" id="ELZ89590.1"/>
    </source>
</evidence>
<protein>
    <submittedName>
        <fullName evidence="2">Uncharacterized protein</fullName>
    </submittedName>
</protein>
<sequence length="324" mass="36196">MVKRRKVLTAIGASVTATTVTAALATATDEDSTTAIAAAGATNERKLPVEATGEMTYRFEPKPDSDDKYLRKQSFRSEDLKERYGDPLFEYEPAIVPESRVPEGEDNEKISKKVVTQTQVIGTVEENMNAENEIWQQRKERPQIQDIPNLDSNVPVYHYQNASDASDMQNRGAPLNVAWETEDSQTIKNDMENGRGGGKWLPSPQTAPFRDPRYVNLPDGGTKSTDKHVMRFIPNLICTTRQYHIRLYDVPFEGVAAIGQAHRDPCDHGLLPGDTDYQIDKAREAVDGFWADGHDEINAETTYVGNTSEEYSSHGGTWAFYDST</sequence>
<name>M0HYC5_HALEO</name>